<feature type="binding site" description="axial binding residue" evidence="6">
    <location>
        <position position="52"/>
    </location>
    <ligand>
        <name>heme b</name>
        <dbReference type="ChEBI" id="CHEBI:60344"/>
        <note>ligand shared between dimeric partners</note>
    </ligand>
    <ligandPart>
        <name>Fe</name>
        <dbReference type="ChEBI" id="CHEBI:18248"/>
    </ligandPart>
</feature>
<dbReference type="CDD" id="cd00907">
    <property type="entry name" value="Bacterioferritin"/>
    <property type="match status" value="1"/>
</dbReference>
<dbReference type="Gene3D" id="1.20.1260.10">
    <property type="match status" value="1"/>
</dbReference>
<dbReference type="InterPro" id="IPR009078">
    <property type="entry name" value="Ferritin-like_SF"/>
</dbReference>
<protein>
    <recommendedName>
        <fullName evidence="5 7">Bacterioferritin</fullName>
        <ecNumber evidence="5">1.16.3.1</ecNumber>
    </recommendedName>
</protein>
<feature type="binding site" evidence="6">
    <location>
        <position position="51"/>
    </location>
    <ligand>
        <name>Fe cation</name>
        <dbReference type="ChEBI" id="CHEBI:24875"/>
        <label>1</label>
    </ligand>
</feature>
<dbReference type="GO" id="GO:0005829">
    <property type="term" value="C:cytosol"/>
    <property type="evidence" value="ECO:0007669"/>
    <property type="project" value="TreeGrafter"/>
</dbReference>
<feature type="binding site" evidence="6">
    <location>
        <position position="50"/>
    </location>
    <ligand>
        <name>Fe cation</name>
        <dbReference type="ChEBI" id="CHEBI:24875"/>
        <label>3</label>
    </ligand>
</feature>
<sequence>MKGNEAILETLNALLADELTAINQYILHSEMCANWGYERLHQAIEKRAIDEMKHAEKLIGRILFLEGRPVVNQLKAMHIGGDVAEQFQKDVESEYGAIRAYNEGIRQAVALGDNGTRDLLEEILEDEEAHTDWLEAQLDQVKQMSLQHYLAQQIKS</sequence>
<feature type="binding site" evidence="6">
    <location>
        <position position="127"/>
    </location>
    <ligand>
        <name>Fe cation</name>
        <dbReference type="ChEBI" id="CHEBI:24875"/>
        <label>1</label>
    </ligand>
</feature>
<dbReference type="PROSITE" id="PS00549">
    <property type="entry name" value="BACTERIOFERRITIN"/>
    <property type="match status" value="1"/>
</dbReference>
<feature type="binding site" evidence="6">
    <location>
        <position position="130"/>
    </location>
    <ligand>
        <name>Fe cation</name>
        <dbReference type="ChEBI" id="CHEBI:24875"/>
        <label>2</label>
    </ligand>
</feature>
<dbReference type="Proteomes" id="UP000264141">
    <property type="component" value="Unassembled WGS sequence"/>
</dbReference>
<dbReference type="STRING" id="229919.GCA_001050195_00154"/>
<dbReference type="GO" id="GO:0006879">
    <property type="term" value="P:intracellular iron ion homeostasis"/>
    <property type="evidence" value="ECO:0007669"/>
    <property type="project" value="UniProtKB-KW"/>
</dbReference>
<dbReference type="AlphaFoldDB" id="A0A3D1JIA2"/>
<dbReference type="GO" id="GO:0020037">
    <property type="term" value="F:heme binding"/>
    <property type="evidence" value="ECO:0007669"/>
    <property type="project" value="TreeGrafter"/>
</dbReference>
<dbReference type="GO" id="GO:0006826">
    <property type="term" value="P:iron ion transport"/>
    <property type="evidence" value="ECO:0007669"/>
    <property type="project" value="InterPro"/>
</dbReference>
<dbReference type="OrthoDB" id="9792238at2"/>
<comment type="catalytic activity">
    <reaction evidence="5">
        <text>4 Fe(2+) + O2 + 4 H(+) = 4 Fe(3+) + 2 H2O</text>
        <dbReference type="Rhea" id="RHEA:11148"/>
        <dbReference type="ChEBI" id="CHEBI:15377"/>
        <dbReference type="ChEBI" id="CHEBI:15378"/>
        <dbReference type="ChEBI" id="CHEBI:15379"/>
        <dbReference type="ChEBI" id="CHEBI:29033"/>
        <dbReference type="ChEBI" id="CHEBI:29034"/>
        <dbReference type="EC" id="1.16.3.1"/>
    </reaction>
</comment>
<dbReference type="PANTHER" id="PTHR30295:SF0">
    <property type="entry name" value="BACTERIOFERRITIN"/>
    <property type="match status" value="1"/>
</dbReference>
<dbReference type="InterPro" id="IPR012347">
    <property type="entry name" value="Ferritin-like"/>
</dbReference>
<feature type="binding site" evidence="6">
    <location>
        <position position="94"/>
    </location>
    <ligand>
        <name>Fe cation</name>
        <dbReference type="ChEBI" id="CHEBI:24875"/>
        <label>2</label>
    </ligand>
</feature>
<evidence type="ECO:0000256" key="4">
    <source>
        <dbReference type="ARBA" id="ARBA00023004"/>
    </source>
</evidence>
<comment type="caution">
    <text evidence="9">The sequence shown here is derived from an EMBL/GenBank/DDBJ whole genome shotgun (WGS) entry which is preliminary data.</text>
</comment>
<evidence type="ECO:0000313" key="9">
    <source>
        <dbReference type="EMBL" id="HCE18310.1"/>
    </source>
</evidence>
<dbReference type="EC" id="1.16.3.1" evidence="5"/>
<keyword evidence="2 7" id="KW-0349">Heme</keyword>
<name>A0A3D1JIA2_9CHLR</name>
<proteinExistence type="inferred from homology"/>
<evidence type="ECO:0000259" key="8">
    <source>
        <dbReference type="PROSITE" id="PS50905"/>
    </source>
</evidence>
<comment type="similarity">
    <text evidence="5 7">Belongs to the bacterioferritin family.</text>
</comment>
<reference evidence="9 10" key="1">
    <citation type="journal article" date="2018" name="Nat. Biotechnol.">
        <title>A standardized bacterial taxonomy based on genome phylogeny substantially revises the tree of life.</title>
        <authorList>
            <person name="Parks D.H."/>
            <person name="Chuvochina M."/>
            <person name="Waite D.W."/>
            <person name="Rinke C."/>
            <person name="Skarshewski A."/>
            <person name="Chaumeil P.A."/>
            <person name="Hugenholtz P."/>
        </authorList>
    </citation>
    <scope>NUCLEOTIDE SEQUENCE [LARGE SCALE GENOMIC DNA]</scope>
    <source>
        <strain evidence="9">UBA8781</strain>
    </source>
</reference>
<dbReference type="NCBIfam" id="TIGR00754">
    <property type="entry name" value="bfr"/>
    <property type="match status" value="1"/>
</dbReference>
<dbReference type="EMBL" id="DPBP01000041">
    <property type="protein sequence ID" value="HCE18310.1"/>
    <property type="molecule type" value="Genomic_DNA"/>
</dbReference>
<evidence type="ECO:0000256" key="5">
    <source>
        <dbReference type="PIRNR" id="PIRNR002560"/>
    </source>
</evidence>
<feature type="domain" description="Ferritin-like diiron" evidence="8">
    <location>
        <begin position="1"/>
        <end position="145"/>
    </location>
</feature>
<dbReference type="GO" id="GO:0004322">
    <property type="term" value="F:ferroxidase activity"/>
    <property type="evidence" value="ECO:0007669"/>
    <property type="project" value="UniProtKB-EC"/>
</dbReference>
<dbReference type="Pfam" id="PF00210">
    <property type="entry name" value="Ferritin"/>
    <property type="match status" value="1"/>
</dbReference>
<dbReference type="PRINTS" id="PR00601">
    <property type="entry name" value="BACFERRITIN"/>
</dbReference>
<dbReference type="RefSeq" id="WP_062188825.1">
    <property type="nucleotide sequence ID" value="NZ_DF967965.1"/>
</dbReference>
<feature type="binding site" evidence="6">
    <location>
        <position position="54"/>
    </location>
    <ligand>
        <name>Fe cation</name>
        <dbReference type="ChEBI" id="CHEBI:24875"/>
        <label>1</label>
    </ligand>
</feature>
<dbReference type="PROSITE" id="PS50905">
    <property type="entry name" value="FERRITIN_LIKE"/>
    <property type="match status" value="1"/>
</dbReference>
<evidence type="ECO:0000256" key="3">
    <source>
        <dbReference type="ARBA" id="ARBA00022723"/>
    </source>
</evidence>
<dbReference type="InterPro" id="IPR008331">
    <property type="entry name" value="Ferritin_DPS_dom"/>
</dbReference>
<evidence type="ECO:0000256" key="1">
    <source>
        <dbReference type="ARBA" id="ARBA00022434"/>
    </source>
</evidence>
<evidence type="ECO:0000313" key="10">
    <source>
        <dbReference type="Proteomes" id="UP000264141"/>
    </source>
</evidence>
<accession>A0A3D1JIA2</accession>
<feature type="binding site" evidence="6">
    <location>
        <position position="51"/>
    </location>
    <ligand>
        <name>Fe cation</name>
        <dbReference type="ChEBI" id="CHEBI:24875"/>
        <label>2</label>
    </ligand>
</feature>
<keyword evidence="1 5" id="KW-0409">Iron storage</keyword>
<feature type="binding site" evidence="6">
    <location>
        <position position="127"/>
    </location>
    <ligand>
        <name>Fe cation</name>
        <dbReference type="ChEBI" id="CHEBI:24875"/>
        <label>2</label>
    </ligand>
</feature>
<organism evidence="9 10">
    <name type="scientific">Anaerolinea thermolimosa</name>
    <dbReference type="NCBI Taxonomy" id="229919"/>
    <lineage>
        <taxon>Bacteria</taxon>
        <taxon>Bacillati</taxon>
        <taxon>Chloroflexota</taxon>
        <taxon>Anaerolineae</taxon>
        <taxon>Anaerolineales</taxon>
        <taxon>Anaerolineaceae</taxon>
        <taxon>Anaerolinea</taxon>
    </lineage>
</organism>
<dbReference type="SUPFAM" id="SSF47240">
    <property type="entry name" value="Ferritin-like"/>
    <property type="match status" value="1"/>
</dbReference>
<comment type="function">
    <text evidence="5">Iron-storage protein, whose ferroxidase center binds Fe(2+), oxidizes it using dioxygen to Fe(3+), and participates in the subsequent Fe(3+) oxide mineral core formation within the central cavity of the BFR protein shell.</text>
</comment>
<keyword evidence="3 5" id="KW-0479">Metal-binding</keyword>
<dbReference type="InterPro" id="IPR002024">
    <property type="entry name" value="Bacterioferritin"/>
</dbReference>
<evidence type="ECO:0000256" key="2">
    <source>
        <dbReference type="ARBA" id="ARBA00022617"/>
    </source>
</evidence>
<feature type="binding site" evidence="6">
    <location>
        <position position="18"/>
    </location>
    <ligand>
        <name>Fe cation</name>
        <dbReference type="ChEBI" id="CHEBI:24875"/>
        <label>1</label>
    </ligand>
</feature>
<dbReference type="PIRSF" id="PIRSF002560">
    <property type="entry name" value="Bacterioferritin"/>
    <property type="match status" value="1"/>
</dbReference>
<evidence type="ECO:0000256" key="7">
    <source>
        <dbReference type="RuleBase" id="RU000623"/>
    </source>
</evidence>
<dbReference type="GO" id="GO:0008199">
    <property type="term" value="F:ferric iron binding"/>
    <property type="evidence" value="ECO:0007669"/>
    <property type="project" value="InterPro"/>
</dbReference>
<dbReference type="InterPro" id="IPR009040">
    <property type="entry name" value="Ferritin-like_diiron"/>
</dbReference>
<dbReference type="PANTHER" id="PTHR30295">
    <property type="entry name" value="BACTERIOFERRITIN"/>
    <property type="match status" value="1"/>
</dbReference>
<gene>
    <name evidence="9" type="primary">bfr</name>
    <name evidence="9" type="ORF">DEQ80_10665</name>
</gene>
<evidence type="ECO:0000256" key="6">
    <source>
        <dbReference type="PIRSR" id="PIRSR002560-1"/>
    </source>
</evidence>
<keyword evidence="4 5" id="KW-0408">Iron</keyword>